<reference evidence="2 3" key="1">
    <citation type="submission" date="2018-02" db="EMBL/GenBank/DDBJ databases">
        <title>The genomes of Aspergillus section Nigri reveals drivers in fungal speciation.</title>
        <authorList>
            <consortium name="DOE Joint Genome Institute"/>
            <person name="Vesth T.C."/>
            <person name="Nybo J."/>
            <person name="Theobald S."/>
            <person name="Brandl J."/>
            <person name="Frisvad J.C."/>
            <person name="Nielsen K.F."/>
            <person name="Lyhne E.K."/>
            <person name="Kogle M.E."/>
            <person name="Kuo A."/>
            <person name="Riley R."/>
            <person name="Clum A."/>
            <person name="Nolan M."/>
            <person name="Lipzen A."/>
            <person name="Salamov A."/>
            <person name="Henrissat B."/>
            <person name="Wiebenga A."/>
            <person name="De vries R.P."/>
            <person name="Grigoriev I.V."/>
            <person name="Mortensen U.H."/>
            <person name="Andersen M.R."/>
            <person name="Baker S.E."/>
        </authorList>
    </citation>
    <scope>NUCLEOTIDE SEQUENCE [LARGE SCALE GENOMIC DNA]</scope>
    <source>
        <strain evidence="2 3">CBS 121057</strain>
    </source>
</reference>
<dbReference type="AlphaFoldDB" id="A0A319EHQ7"/>
<evidence type="ECO:0000313" key="3">
    <source>
        <dbReference type="Proteomes" id="UP000248423"/>
    </source>
</evidence>
<keyword evidence="2" id="KW-0489">Methyltransferase</keyword>
<dbReference type="EMBL" id="KZ826329">
    <property type="protein sequence ID" value="PYI09190.1"/>
    <property type="molecule type" value="Genomic_DNA"/>
</dbReference>
<sequence length="216" mass="23084">MATQTLTENALLARARACHSKEDCQTLYAEWANTYNADLADASQDYVAPFLAAETALKHTTNVKGSILDAGCGTGLVGEALTRGGADTIDGIDLSPDMLRVAGQTGVYRNLDIGDLTQPIEKPDEAYDVVTCAGTFTHGHVGPAPALREFVRVTKTNGIIVATVLEDIWLSGGFKAEVERLEAERLVKVASLELKDYRRGAGDKATFIVLEKVASV</sequence>
<keyword evidence="3" id="KW-1185">Reference proteome</keyword>
<protein>
    <submittedName>
        <fullName evidence="2">S-adenosyl-L-methionine-dependent methyltransferase</fullName>
    </submittedName>
</protein>
<dbReference type="OrthoDB" id="66144at2759"/>
<feature type="domain" description="Methyltransferase type 11" evidence="1">
    <location>
        <begin position="68"/>
        <end position="161"/>
    </location>
</feature>
<dbReference type="GO" id="GO:0032259">
    <property type="term" value="P:methylation"/>
    <property type="evidence" value="ECO:0007669"/>
    <property type="project" value="UniProtKB-KW"/>
</dbReference>
<gene>
    <name evidence="2" type="ORF">BO78DRAFT_427556</name>
</gene>
<keyword evidence="2" id="KW-0808">Transferase</keyword>
<dbReference type="PANTHER" id="PTHR43464:SF23">
    <property type="entry name" value="JUVENILE HORMONE ACID O-METHYLTRANSFERASE"/>
    <property type="match status" value="1"/>
</dbReference>
<dbReference type="Proteomes" id="UP000248423">
    <property type="component" value="Unassembled WGS sequence"/>
</dbReference>
<evidence type="ECO:0000259" key="1">
    <source>
        <dbReference type="Pfam" id="PF08241"/>
    </source>
</evidence>
<dbReference type="CDD" id="cd02440">
    <property type="entry name" value="AdoMet_MTases"/>
    <property type="match status" value="1"/>
</dbReference>
<name>A0A319EHQ7_ASPSB</name>
<dbReference type="InterPro" id="IPR013216">
    <property type="entry name" value="Methyltransf_11"/>
</dbReference>
<dbReference type="InterPro" id="IPR029063">
    <property type="entry name" value="SAM-dependent_MTases_sf"/>
</dbReference>
<dbReference type="PANTHER" id="PTHR43464">
    <property type="entry name" value="METHYLTRANSFERASE"/>
    <property type="match status" value="1"/>
</dbReference>
<accession>A0A319EHQ7</accession>
<organism evidence="2 3">
    <name type="scientific">Aspergillus sclerotiicarbonarius (strain CBS 121057 / IBT 28362)</name>
    <dbReference type="NCBI Taxonomy" id="1448318"/>
    <lineage>
        <taxon>Eukaryota</taxon>
        <taxon>Fungi</taxon>
        <taxon>Dikarya</taxon>
        <taxon>Ascomycota</taxon>
        <taxon>Pezizomycotina</taxon>
        <taxon>Eurotiomycetes</taxon>
        <taxon>Eurotiomycetidae</taxon>
        <taxon>Eurotiales</taxon>
        <taxon>Aspergillaceae</taxon>
        <taxon>Aspergillus</taxon>
        <taxon>Aspergillus subgen. Circumdati</taxon>
    </lineage>
</organism>
<dbReference type="SUPFAM" id="SSF53335">
    <property type="entry name" value="S-adenosyl-L-methionine-dependent methyltransferases"/>
    <property type="match status" value="1"/>
</dbReference>
<evidence type="ECO:0000313" key="2">
    <source>
        <dbReference type="EMBL" id="PYI09190.1"/>
    </source>
</evidence>
<dbReference type="VEuPathDB" id="FungiDB:BO78DRAFT_427556"/>
<dbReference type="Pfam" id="PF08241">
    <property type="entry name" value="Methyltransf_11"/>
    <property type="match status" value="1"/>
</dbReference>
<dbReference type="Gene3D" id="3.40.50.150">
    <property type="entry name" value="Vaccinia Virus protein VP39"/>
    <property type="match status" value="1"/>
</dbReference>
<dbReference type="GO" id="GO:0010420">
    <property type="term" value="F:polyprenyldihydroxybenzoate methyltransferase activity"/>
    <property type="evidence" value="ECO:0007669"/>
    <property type="project" value="TreeGrafter"/>
</dbReference>
<dbReference type="STRING" id="1448318.A0A319EHQ7"/>
<proteinExistence type="predicted"/>